<proteinExistence type="predicted"/>
<accession>U4KVV3</accession>
<reference evidence="2 3" key="1">
    <citation type="journal article" date="2013" name="PLoS Genet.">
        <title>The genome and development-dependent transcriptomes of Pyronema confluens: a window into fungal evolution.</title>
        <authorList>
            <person name="Traeger S."/>
            <person name="Altegoer F."/>
            <person name="Freitag M."/>
            <person name="Gabaldon T."/>
            <person name="Kempken F."/>
            <person name="Kumar A."/>
            <person name="Marcet-Houben M."/>
            <person name="Poggeler S."/>
            <person name="Stajich J.E."/>
            <person name="Nowrousian M."/>
        </authorList>
    </citation>
    <scope>NUCLEOTIDE SEQUENCE [LARGE SCALE GENOMIC DNA]</scope>
    <source>
        <strain evidence="3">CBS 100304</strain>
        <tissue evidence="2">Vegetative mycelium</tissue>
    </source>
</reference>
<organism evidence="2 3">
    <name type="scientific">Pyronema omphalodes (strain CBS 100304)</name>
    <name type="common">Pyronema confluens</name>
    <dbReference type="NCBI Taxonomy" id="1076935"/>
    <lineage>
        <taxon>Eukaryota</taxon>
        <taxon>Fungi</taxon>
        <taxon>Dikarya</taxon>
        <taxon>Ascomycota</taxon>
        <taxon>Pezizomycotina</taxon>
        <taxon>Pezizomycetes</taxon>
        <taxon>Pezizales</taxon>
        <taxon>Pyronemataceae</taxon>
        <taxon>Pyronema</taxon>
    </lineage>
</organism>
<keyword evidence="3" id="KW-1185">Reference proteome</keyword>
<gene>
    <name evidence="2" type="ORF">PCON_05034</name>
</gene>
<protein>
    <submittedName>
        <fullName evidence="2">Uncharacterized protein</fullName>
    </submittedName>
</protein>
<dbReference type="Proteomes" id="UP000018144">
    <property type="component" value="Unassembled WGS sequence"/>
</dbReference>
<evidence type="ECO:0000313" key="3">
    <source>
        <dbReference type="Proteomes" id="UP000018144"/>
    </source>
</evidence>
<evidence type="ECO:0000256" key="1">
    <source>
        <dbReference type="SAM" id="MobiDB-lite"/>
    </source>
</evidence>
<feature type="compositionally biased region" description="Basic and acidic residues" evidence="1">
    <location>
        <begin position="114"/>
        <end position="125"/>
    </location>
</feature>
<feature type="region of interest" description="Disordered" evidence="1">
    <location>
        <begin position="106"/>
        <end position="125"/>
    </location>
</feature>
<dbReference type="AlphaFoldDB" id="U4KVV3"/>
<sequence>MNKEGILMHTVLYAASIDGMPGRGCLEIRTFDVADDFDSFSRHSISRHVTDDLHPSSNLRSRQTSDLVKLAEDRGTLDDVHLRDYPALSSFVQLWIFCQASSSSGAAGITAGQRHTETRLKKGEKEAPSISDLKFVLPHAEPPFSALPSGSLAAFR</sequence>
<dbReference type="EMBL" id="HF935254">
    <property type="protein sequence ID" value="CCX05447.1"/>
    <property type="molecule type" value="Genomic_DNA"/>
</dbReference>
<evidence type="ECO:0000313" key="2">
    <source>
        <dbReference type="EMBL" id="CCX05447.1"/>
    </source>
</evidence>
<name>U4KVV3_PYROM</name>